<reference evidence="2" key="1">
    <citation type="submission" date="2021-05" db="EMBL/GenBank/DDBJ databases">
        <title>Energy efficiency and biological interactions define the core microbiome of deep oligotrophic groundwater.</title>
        <authorList>
            <person name="Mehrshad M."/>
            <person name="Lopez-Fernandez M."/>
            <person name="Bell E."/>
            <person name="Bernier-Latmani R."/>
            <person name="Bertilsson S."/>
            <person name="Dopson M."/>
        </authorList>
    </citation>
    <scope>NUCLEOTIDE SEQUENCE</scope>
    <source>
        <strain evidence="2">Modern_marine.mb.64</strain>
    </source>
</reference>
<name>A0A948RXN4_UNCEI</name>
<comment type="caution">
    <text evidence="2">The sequence shown here is derived from an EMBL/GenBank/DDBJ whole genome shotgun (WGS) entry which is preliminary data.</text>
</comment>
<evidence type="ECO:0000313" key="3">
    <source>
        <dbReference type="Proteomes" id="UP000777784"/>
    </source>
</evidence>
<sequence length="133" mass="15077">MRIVLDTNVLVSGVFFTGPPFKILEAWRDGKVEIVMSKEIFQEYQRVGEILSEEFSGVDIAPFLSLLLVKSKFYDPPELKEPVCDDPSDDKFLACALAARCKLIISGDKHLLRVTGYRGIEVLRPREFLDGRL</sequence>
<dbReference type="SUPFAM" id="SSF88723">
    <property type="entry name" value="PIN domain-like"/>
    <property type="match status" value="1"/>
</dbReference>
<organism evidence="2 3">
    <name type="scientific">Eiseniibacteriota bacterium</name>
    <dbReference type="NCBI Taxonomy" id="2212470"/>
    <lineage>
        <taxon>Bacteria</taxon>
        <taxon>Candidatus Eiseniibacteriota</taxon>
    </lineage>
</organism>
<dbReference type="InterPro" id="IPR029060">
    <property type="entry name" value="PIN-like_dom_sf"/>
</dbReference>
<evidence type="ECO:0000259" key="1">
    <source>
        <dbReference type="SMART" id="SM00670"/>
    </source>
</evidence>
<accession>A0A948RXN4</accession>
<proteinExistence type="predicted"/>
<dbReference type="Pfam" id="PF13470">
    <property type="entry name" value="PIN_3"/>
    <property type="match status" value="1"/>
</dbReference>
<dbReference type="Gene3D" id="3.40.50.1010">
    <property type="entry name" value="5'-nuclease"/>
    <property type="match status" value="1"/>
</dbReference>
<dbReference type="InterPro" id="IPR002850">
    <property type="entry name" value="PIN_toxin-like"/>
</dbReference>
<dbReference type="SMART" id="SM00670">
    <property type="entry name" value="PINc"/>
    <property type="match status" value="1"/>
</dbReference>
<dbReference type="PANTHER" id="PTHR34610">
    <property type="entry name" value="SSL7007 PROTEIN"/>
    <property type="match status" value="1"/>
</dbReference>
<gene>
    <name evidence="2" type="ORF">KJ970_18590</name>
</gene>
<dbReference type="EMBL" id="JAHJDP010000106">
    <property type="protein sequence ID" value="MBU2692930.1"/>
    <property type="molecule type" value="Genomic_DNA"/>
</dbReference>
<dbReference type="AlphaFoldDB" id="A0A948RXN4"/>
<protein>
    <submittedName>
        <fullName evidence="2">Toxin-antitoxin system toxin component, PIN family</fullName>
    </submittedName>
</protein>
<feature type="domain" description="PIN" evidence="1">
    <location>
        <begin position="1"/>
        <end position="113"/>
    </location>
</feature>
<dbReference type="PANTHER" id="PTHR34610:SF3">
    <property type="entry name" value="SSL7007 PROTEIN"/>
    <property type="match status" value="1"/>
</dbReference>
<dbReference type="Proteomes" id="UP000777784">
    <property type="component" value="Unassembled WGS sequence"/>
</dbReference>
<dbReference type="InterPro" id="IPR002716">
    <property type="entry name" value="PIN_dom"/>
</dbReference>
<dbReference type="NCBIfam" id="TIGR00305">
    <property type="entry name" value="putative toxin-antitoxin system toxin component, PIN family"/>
    <property type="match status" value="1"/>
</dbReference>
<evidence type="ECO:0000313" key="2">
    <source>
        <dbReference type="EMBL" id="MBU2692930.1"/>
    </source>
</evidence>